<dbReference type="SMART" id="SM00710">
    <property type="entry name" value="PbH1"/>
    <property type="match status" value="8"/>
</dbReference>
<dbReference type="Proteomes" id="UP000326336">
    <property type="component" value="Unassembled WGS sequence"/>
</dbReference>
<proteinExistence type="predicted"/>
<gene>
    <name evidence="1" type="ORF">EHS19_07890</name>
</gene>
<dbReference type="Pfam" id="PF18889">
    <property type="entry name" value="Beta_helix_3"/>
    <property type="match status" value="6"/>
</dbReference>
<keyword evidence="2" id="KW-1185">Reference proteome</keyword>
<accession>A0A5N5RG41</accession>
<organism evidence="1 2">
    <name type="scientific">Bifidobacterium jacchi</name>
    <dbReference type="NCBI Taxonomy" id="2490545"/>
    <lineage>
        <taxon>Bacteria</taxon>
        <taxon>Bacillati</taxon>
        <taxon>Actinomycetota</taxon>
        <taxon>Actinomycetes</taxon>
        <taxon>Bifidobacteriales</taxon>
        <taxon>Bifidobacteriaceae</taxon>
        <taxon>Bifidobacterium</taxon>
    </lineage>
</organism>
<dbReference type="EMBL" id="RQSP01000029">
    <property type="protein sequence ID" value="KAB5606252.1"/>
    <property type="molecule type" value="Genomic_DNA"/>
</dbReference>
<evidence type="ECO:0000313" key="1">
    <source>
        <dbReference type="EMBL" id="KAB5606252.1"/>
    </source>
</evidence>
<dbReference type="InterPro" id="IPR006626">
    <property type="entry name" value="PbH1"/>
</dbReference>
<sequence length="924" mass="91846">MPANVVLKNVRINLSRDTGIDAAAFSHTFGKLDLTLASKSKNELISGSNHAGLEKNDIDNKPSADFALTIDSQGSGKDDWGTLLAQSYGAETSANGAGIGGSCTFVNSVGGCPSAAGGSYITIAGGIVTAQSYSSVSSSYGHGGAGIGGGVSQDGSHITIFGGIVTAQSHGAGGAGIGGASNGNGSDITISGGYVSAASSQGSAVGAGKGGRASSVSITGGYFADTSDDAVLRNKVYGVTPADGYEVMSNAGDDKGTYPVRVMAAASADFVMSGGSPGRAADYHVEQSIEGDLSSPGVLMIHPQSADTTLTITMSGTLRHPSADSAATKDRIVVTPVDGVPANVVLDGVRINLSGDTGIDAAAFSHTSGKLTLTLAKNSENELISGFNHAGLEKNDIDGKPSEAFALTITSEGSSKADWGSLTAQSYASVTDRVAYGAGIGGGKDSGSSHITVESGVIDARSYGVYPTGAGIGGGGNGDGSHIVISGGLVTAQSYGDASAYGAYGAGIGGGDGGDGVHIAVTGGTVTAQSYGEARYVHGAGIGGGDEGAGSDITISGGLVTAQSYSKDGEVYGAGIGGGYNAAGSAIKISGGTVVAQAYSVNNGVGGAGIGGGHSFDGDGSDIVISGGVVTAQSYSGVSAAFGAGIGGGNYGDGSNVVITGGSVKAIDGTYNGASTTPQPTDGKGNDVHLAVVPASAAQRMVRSCVASDDCADAGDAWRMDWKIDGAHVNADGSADANLYLWLPGTDDQFVQVSADKSYTSYTPYRAVYAGKNADGATNPWQWFSVASSSAYTLSIPKTTVSIDEDTTNSSATVTITNVKLVDPNRKLSIFGSVVNGKGDDWTSSDGLKLTRSDGNVTLRSIVTDDNGNPLGSASPLRNNISDGESTATLHFAKPTVDGSPTDIIPAGNYSANLTFTVREEVQQ</sequence>
<dbReference type="AlphaFoldDB" id="A0A5N5RG41"/>
<comment type="caution">
    <text evidence="1">The sequence shown here is derived from an EMBL/GenBank/DDBJ whole genome shotgun (WGS) entry which is preliminary data.</text>
</comment>
<protein>
    <submittedName>
        <fullName evidence="1">Uncharacterized protein</fullName>
    </submittedName>
</protein>
<reference evidence="1 2" key="1">
    <citation type="journal article" date="2019" name="Int. J. Syst. Evol. Microbiol.">
        <title>Bifidobacterium jacchi sp. nov., isolated from the faeces of a baby common marmoset (Callithrix jacchus).</title>
        <authorList>
            <person name="Modesto M."/>
            <person name="Watanabe K."/>
            <person name="Arita M."/>
            <person name="Satti M."/>
            <person name="Oki K."/>
            <person name="Sciavilla P."/>
            <person name="Patavino C."/>
            <person name="Camma C."/>
            <person name="Michelini S."/>
            <person name="Sgorbati B."/>
            <person name="Mattarelli P."/>
        </authorList>
    </citation>
    <scope>NUCLEOTIDE SEQUENCE [LARGE SCALE GENOMIC DNA]</scope>
    <source>
        <strain evidence="1 2">MRM 9.3</strain>
    </source>
</reference>
<name>A0A5N5RG41_9BIFI</name>
<evidence type="ECO:0000313" key="2">
    <source>
        <dbReference type="Proteomes" id="UP000326336"/>
    </source>
</evidence>